<evidence type="ECO:0000313" key="2">
    <source>
        <dbReference type="EMBL" id="GEL52362.1"/>
    </source>
</evidence>
<keyword evidence="3" id="KW-1185">Reference proteome</keyword>
<protein>
    <submittedName>
        <fullName evidence="2">Uncharacterized protein</fullName>
    </submittedName>
</protein>
<name>A0AAN4U1G8_9PROT</name>
<evidence type="ECO:0000256" key="1">
    <source>
        <dbReference type="SAM" id="MobiDB-lite"/>
    </source>
</evidence>
<dbReference type="EMBL" id="BJVS01000001">
    <property type="protein sequence ID" value="GEL52362.1"/>
    <property type="molecule type" value="Genomic_DNA"/>
</dbReference>
<feature type="region of interest" description="Disordered" evidence="1">
    <location>
        <begin position="1"/>
        <end position="60"/>
    </location>
</feature>
<evidence type="ECO:0000313" key="3">
    <source>
        <dbReference type="Proteomes" id="UP000321287"/>
    </source>
</evidence>
<proteinExistence type="predicted"/>
<comment type="caution">
    <text evidence="2">The sequence shown here is derived from an EMBL/GenBank/DDBJ whole genome shotgun (WGS) entry which is preliminary data.</text>
</comment>
<organism evidence="2 3">
    <name type="scientific">Asaia bogorensis NBRC 16594</name>
    <dbReference type="NCBI Taxonomy" id="1231624"/>
    <lineage>
        <taxon>Bacteria</taxon>
        <taxon>Pseudomonadati</taxon>
        <taxon>Pseudomonadota</taxon>
        <taxon>Alphaproteobacteria</taxon>
        <taxon>Acetobacterales</taxon>
        <taxon>Acetobacteraceae</taxon>
        <taxon>Asaia</taxon>
    </lineage>
</organism>
<accession>A0AAN4U1G8</accession>
<dbReference type="AlphaFoldDB" id="A0AAN4U1G8"/>
<gene>
    <name evidence="2" type="ORF">ABO01nite_03690</name>
</gene>
<feature type="compositionally biased region" description="Basic and acidic residues" evidence="1">
    <location>
        <begin position="13"/>
        <end position="60"/>
    </location>
</feature>
<reference evidence="2 3" key="1">
    <citation type="submission" date="2019-07" db="EMBL/GenBank/DDBJ databases">
        <title>Whole genome shotgun sequence of Asaia bogorensis NBRC 16594.</title>
        <authorList>
            <person name="Hosoyama A."/>
            <person name="Uohara A."/>
            <person name="Ohji S."/>
            <person name="Ichikawa N."/>
        </authorList>
    </citation>
    <scope>NUCLEOTIDE SEQUENCE [LARGE SCALE GENOMIC DNA]</scope>
    <source>
        <strain evidence="2 3">NBRC 16594</strain>
    </source>
</reference>
<dbReference type="Proteomes" id="UP000321287">
    <property type="component" value="Unassembled WGS sequence"/>
</dbReference>
<sequence length="60" mass="6730">MGAINAVVQTRDASQRSKKDDYGTKSEKDEAQCRTKAQRTDADAVEEKSARWIREREGSA</sequence>